<dbReference type="GO" id="GO:0004843">
    <property type="term" value="F:cysteine-type deubiquitinase activity"/>
    <property type="evidence" value="ECO:0007669"/>
    <property type="project" value="InterPro"/>
</dbReference>
<dbReference type="GO" id="GO:0005634">
    <property type="term" value="C:nucleus"/>
    <property type="evidence" value="ECO:0007669"/>
    <property type="project" value="TreeGrafter"/>
</dbReference>
<evidence type="ECO:0000313" key="10">
    <source>
        <dbReference type="Proteomes" id="UP000095767"/>
    </source>
</evidence>
<keyword evidence="4" id="KW-0862">Zinc</keyword>
<feature type="region of interest" description="Disordered" evidence="6">
    <location>
        <begin position="1501"/>
        <end position="1537"/>
    </location>
</feature>
<feature type="compositionally biased region" description="Low complexity" evidence="6">
    <location>
        <begin position="1434"/>
        <end position="1443"/>
    </location>
</feature>
<dbReference type="PROSITE" id="PS50271">
    <property type="entry name" value="ZF_UBP"/>
    <property type="match status" value="1"/>
</dbReference>
<dbReference type="SMART" id="SM00290">
    <property type="entry name" value="ZnF_UBP"/>
    <property type="match status" value="1"/>
</dbReference>
<evidence type="ECO:0000256" key="5">
    <source>
        <dbReference type="PROSITE-ProRule" id="PRU00502"/>
    </source>
</evidence>
<feature type="compositionally biased region" description="Basic and acidic residues" evidence="6">
    <location>
        <begin position="216"/>
        <end position="237"/>
    </location>
</feature>
<dbReference type="PROSITE" id="PS00973">
    <property type="entry name" value="USP_2"/>
    <property type="match status" value="1"/>
</dbReference>
<comment type="similarity">
    <text evidence="1">Belongs to the peptidase C19 family.</text>
</comment>
<dbReference type="Pfam" id="PF02148">
    <property type="entry name" value="zf-UBP"/>
    <property type="match status" value="2"/>
</dbReference>
<comment type="caution">
    <text evidence="9">The sequence shown here is derived from an EMBL/GenBank/DDBJ whole genome shotgun (WGS) entry which is preliminary data.</text>
</comment>
<evidence type="ECO:0000313" key="9">
    <source>
        <dbReference type="EMBL" id="OEL34355.1"/>
    </source>
</evidence>
<feature type="compositionally biased region" description="Low complexity" evidence="6">
    <location>
        <begin position="615"/>
        <end position="625"/>
    </location>
</feature>
<dbReference type="InterPro" id="IPR028889">
    <property type="entry name" value="USP"/>
</dbReference>
<feature type="region of interest" description="Disordered" evidence="6">
    <location>
        <begin position="1277"/>
        <end position="1316"/>
    </location>
</feature>
<dbReference type="PROSITE" id="PS50235">
    <property type="entry name" value="USP_3"/>
    <property type="match status" value="2"/>
</dbReference>
<feature type="region of interest" description="Disordered" evidence="6">
    <location>
        <begin position="215"/>
        <end position="237"/>
    </location>
</feature>
<dbReference type="EMBL" id="LWDX02015601">
    <property type="protein sequence ID" value="OEL34355.1"/>
    <property type="molecule type" value="Genomic_DNA"/>
</dbReference>
<keyword evidence="2" id="KW-0479">Metal-binding</keyword>
<name>A0A1E5WAG6_9POAL</name>
<dbReference type="Proteomes" id="UP000095767">
    <property type="component" value="Unassembled WGS sequence"/>
</dbReference>
<dbReference type="Pfam" id="PF00443">
    <property type="entry name" value="UCH"/>
    <property type="match status" value="2"/>
</dbReference>
<proteinExistence type="inferred from homology"/>
<organism evidence="9 10">
    <name type="scientific">Dichanthelium oligosanthes</name>
    <dbReference type="NCBI Taxonomy" id="888268"/>
    <lineage>
        <taxon>Eukaryota</taxon>
        <taxon>Viridiplantae</taxon>
        <taxon>Streptophyta</taxon>
        <taxon>Embryophyta</taxon>
        <taxon>Tracheophyta</taxon>
        <taxon>Spermatophyta</taxon>
        <taxon>Magnoliopsida</taxon>
        <taxon>Liliopsida</taxon>
        <taxon>Poales</taxon>
        <taxon>Poaceae</taxon>
        <taxon>PACMAD clade</taxon>
        <taxon>Panicoideae</taxon>
        <taxon>Panicodae</taxon>
        <taxon>Paniceae</taxon>
        <taxon>Dichantheliinae</taxon>
        <taxon>Dichanthelium</taxon>
    </lineage>
</organism>
<evidence type="ECO:0000259" key="7">
    <source>
        <dbReference type="PROSITE" id="PS50235"/>
    </source>
</evidence>
<feature type="region of interest" description="Disordered" evidence="6">
    <location>
        <begin position="615"/>
        <end position="636"/>
    </location>
</feature>
<dbReference type="InterPro" id="IPR018200">
    <property type="entry name" value="USP_CS"/>
</dbReference>
<gene>
    <name evidence="9" type="ORF">BAE44_0004619</name>
</gene>
<dbReference type="PANTHER" id="PTHR24006">
    <property type="entry name" value="UBIQUITIN CARBOXYL-TERMINAL HYDROLASE"/>
    <property type="match status" value="1"/>
</dbReference>
<feature type="region of interest" description="Disordered" evidence="6">
    <location>
        <begin position="1434"/>
        <end position="1453"/>
    </location>
</feature>
<dbReference type="Gene3D" id="3.30.40.10">
    <property type="entry name" value="Zinc/RING finger domain, C3HC4 (zinc finger)"/>
    <property type="match status" value="2"/>
</dbReference>
<dbReference type="STRING" id="888268.A0A1E5WAG6"/>
<dbReference type="InterPro" id="IPR001394">
    <property type="entry name" value="Peptidase_C19_UCH"/>
</dbReference>
<dbReference type="SUPFAM" id="SSF57850">
    <property type="entry name" value="RING/U-box"/>
    <property type="match status" value="2"/>
</dbReference>
<protein>
    <submittedName>
        <fullName evidence="9">Ubiquitin carboxyl-terminal hydrolase 1</fullName>
    </submittedName>
</protein>
<evidence type="ECO:0000259" key="8">
    <source>
        <dbReference type="PROSITE" id="PS50271"/>
    </source>
</evidence>
<feature type="region of interest" description="Disordered" evidence="6">
    <location>
        <begin position="1140"/>
        <end position="1181"/>
    </location>
</feature>
<dbReference type="GO" id="GO:0008270">
    <property type="term" value="F:zinc ion binding"/>
    <property type="evidence" value="ECO:0007669"/>
    <property type="project" value="UniProtKB-KW"/>
</dbReference>
<evidence type="ECO:0000256" key="1">
    <source>
        <dbReference type="ARBA" id="ARBA00009085"/>
    </source>
</evidence>
<evidence type="ECO:0000256" key="2">
    <source>
        <dbReference type="ARBA" id="ARBA00022723"/>
    </source>
</evidence>
<feature type="compositionally biased region" description="Polar residues" evidence="6">
    <location>
        <begin position="1300"/>
        <end position="1312"/>
    </location>
</feature>
<feature type="compositionally biased region" description="Polar residues" evidence="6">
    <location>
        <begin position="626"/>
        <end position="636"/>
    </location>
</feature>
<dbReference type="PANTHER" id="PTHR24006:SF886">
    <property type="entry name" value="UBIQUITIN CARBOXYL-TERMINAL HYDROLASE"/>
    <property type="match status" value="1"/>
</dbReference>
<dbReference type="GO" id="GO:0005829">
    <property type="term" value="C:cytosol"/>
    <property type="evidence" value="ECO:0007669"/>
    <property type="project" value="TreeGrafter"/>
</dbReference>
<dbReference type="InterPro" id="IPR038765">
    <property type="entry name" value="Papain-like_cys_pep_sf"/>
</dbReference>
<dbReference type="InterPro" id="IPR001607">
    <property type="entry name" value="Znf_UBP"/>
</dbReference>
<keyword evidence="3 5" id="KW-0863">Zinc-finger</keyword>
<keyword evidence="9" id="KW-0378">Hydrolase</keyword>
<evidence type="ECO:0000256" key="4">
    <source>
        <dbReference type="ARBA" id="ARBA00022833"/>
    </source>
</evidence>
<evidence type="ECO:0000256" key="3">
    <source>
        <dbReference type="ARBA" id="ARBA00022771"/>
    </source>
</evidence>
<reference evidence="9 10" key="1">
    <citation type="submission" date="2016-09" db="EMBL/GenBank/DDBJ databases">
        <title>The draft genome of Dichanthelium oligosanthes: A C3 panicoid grass species.</title>
        <authorList>
            <person name="Studer A.J."/>
            <person name="Schnable J.C."/>
            <person name="Brutnell T.P."/>
        </authorList>
    </citation>
    <scope>NUCLEOTIDE SEQUENCE [LARGE SCALE GENOMIC DNA]</scope>
    <source>
        <strain evidence="10">cv. Kellogg 1175</strain>
        <tissue evidence="9">Leaf</tissue>
    </source>
</reference>
<accession>A0A1E5WAG6</accession>
<dbReference type="Gene3D" id="3.90.70.10">
    <property type="entry name" value="Cysteine proteinases"/>
    <property type="match status" value="4"/>
</dbReference>
<evidence type="ECO:0000256" key="6">
    <source>
        <dbReference type="SAM" id="MobiDB-lite"/>
    </source>
</evidence>
<dbReference type="GO" id="GO:0016579">
    <property type="term" value="P:protein deubiquitination"/>
    <property type="evidence" value="ECO:0007669"/>
    <property type="project" value="InterPro"/>
</dbReference>
<sequence>MCFFFCGCFAPGAMGKKTPPKGEPEGSPRKAKAPRLDLDLLALADVALVDAASAPEASNLMEEGAEGTSGNNRCNHVLTDSARTRLSSSLLSEGAGTCVGCRREDAKGPRYRKHRPDESSILMCLECGRHLCCGVGGIEYPFGHSRAHAMKKQHWVAVLHDDAERGYCFNCNAEVGMPAEFEVDGYAIGIDVIRDVVSWLPKYVLPSSGVMRYTRPRSEGTGDNHRSNLGDKKHSHEFGSASRQGYAIRGIPNNTNTCYMNAILQCLLALDKLRARLLAPDDMGLFALALAELFEETSAAGDLLDPKKILACVRMHNRYFEGGGMHDSHELLLSLRDGLNEEDMEIKNLERQIGAPTFINSIFGFELSQKLSCKCGLESVSHPFFYDLPLPLPSKGHPTKSVASVQTSECLKSRQKNIAIQLFPANEQSNLEKMQTAAEGGDSHLLDSELKEVIVEETPKPLEVGEFICAPATTQKHKVKYRMLDSADSTEAQRIYQSMDVVQHPLQNEKSTVSSFKFMQRISNVPVKSFNFLPREVSDVKVEEMNEMTTDSVESIEDCLSVFSSEQVIEWQCDNCRNEDQMVGSANEDTTVARDQIEQSYRTTCQNEQSSVPSSLSVECKSSSSRKPQASDAQSQIIQTLDRITDGTNSGMSCEKILAACSIPNKEPECHEGIRPAEKQTDLLRTEHSEGVSKQLMMYQETMKQLDLYSSACQLKDGKNEQNDKVGDAIQTRLFNKLPPVLTLHLERAGTGHNFLLKNSEHVRFKEYLDVGRFMDPSGFIIHPALLSCDSVVQSVMGDTRPREWEAGESSRDAKTPRLDLLASTASALEVNDLQGWEEWPDETGDNDRCNHVPTDSAHRSILDSALQSDDAGKCAGCQRSESVNSRFLVCLECGRQSCGDSATYIPYGHAQDHAKQEQHWVAAMFADPQAGFCFKCDTEVPVYPEEEEMTGEIQAGGHAFGFDVHPDLVSGLLNFGDTWHDHELGSANVQGYAIRGIPNRGCTCYVNAIVQCLLVLDRLQARMFGPDSPPGQLGLALMELFEETSVADAMGSSLDPDKLLRRIRLHADKFVAYKMHDSYELLQSLLSALHSEENGIEAPNSAPTVIDSIFRGELSYTRSCIYCGFSPVYRPEQFSELSLPLPSKEHPSRSAAAPQISESLKSQPKKAATQLIPADEKSTSEKIRAVAKNGDSHLLDSELKDVVVEKTPGPLEVDSSEAQCLWQSEDVIQDPLETREDKVSCSELSRRIIEAPPMSVSFVPHNLSNANVEQVMEMTTDSHSPEDMGPPPLVAPLSENGAPMTSGSSVDQNDNADPGDLLNQLEVSVEVKENTVQFTAEDKGNAQSRNVIHDKEGVSNSVPSIEDCLSLFFKEQVVERNCDDCSKVLKEPSTNQSENGEQIVASTTDNTAVDGNQIEQSDRLTCQIEQSIEPNSLSVKCKSSSSRQPDDSDAKSEIIQTVEANTEGINSGMSYGDKEIECHGGIQEAVSSCLPAEKQNNLLSPQHSQNLSTPNQDRRNQLGGLDLSASQSGDNQIEQKERSGCAIQTLRITKLPPVLTLHLKRYIKDGNVHHKSEAHPCIWFNYFFFSLIFSSVDKDKSLYRLAGVVEHRGGPSMDAGHYVAYVRARRLGNQEQQSSCSSSWFCADDSYIREIPLEEVLKREAYILFYEKMEDVASI</sequence>
<keyword evidence="10" id="KW-1185">Reference proteome</keyword>
<feature type="domain" description="UBP-type" evidence="8">
    <location>
        <begin position="848"/>
        <end position="961"/>
    </location>
</feature>
<dbReference type="OrthoDB" id="2020758at2759"/>
<dbReference type="InterPro" id="IPR013083">
    <property type="entry name" value="Znf_RING/FYVE/PHD"/>
</dbReference>
<feature type="domain" description="USP" evidence="7">
    <location>
        <begin position="249"/>
        <end position="566"/>
    </location>
</feature>
<dbReference type="SUPFAM" id="SSF54001">
    <property type="entry name" value="Cysteine proteinases"/>
    <property type="match status" value="2"/>
</dbReference>
<feature type="compositionally biased region" description="Polar residues" evidence="6">
    <location>
        <begin position="1501"/>
        <end position="1512"/>
    </location>
</feature>
<feature type="domain" description="USP" evidence="7">
    <location>
        <begin position="996"/>
        <end position="1670"/>
    </location>
</feature>
<dbReference type="InterPro" id="IPR050164">
    <property type="entry name" value="Peptidase_C19"/>
</dbReference>